<dbReference type="InterPro" id="IPR045117">
    <property type="entry name" value="ATXN2-like"/>
</dbReference>
<accession>A0A9W9NVF4</accession>
<feature type="compositionally biased region" description="Polar residues" evidence="1">
    <location>
        <begin position="25"/>
        <end position="35"/>
    </location>
</feature>
<dbReference type="AlphaFoldDB" id="A0A9W9NVF4"/>
<feature type="region of interest" description="Disordered" evidence="1">
    <location>
        <begin position="516"/>
        <end position="706"/>
    </location>
</feature>
<dbReference type="EMBL" id="JAPQKT010000006">
    <property type="protein sequence ID" value="KAJ5226902.1"/>
    <property type="molecule type" value="Genomic_DNA"/>
</dbReference>
<dbReference type="PANTHER" id="PTHR12854:SF7">
    <property type="entry name" value="ATAXIN-2 HOMOLOG"/>
    <property type="match status" value="1"/>
</dbReference>
<dbReference type="PANTHER" id="PTHR12854">
    <property type="entry name" value="ATAXIN 2-RELATED"/>
    <property type="match status" value="1"/>
</dbReference>
<dbReference type="GO" id="GO:0034063">
    <property type="term" value="P:stress granule assembly"/>
    <property type="evidence" value="ECO:0007669"/>
    <property type="project" value="TreeGrafter"/>
</dbReference>
<dbReference type="GeneID" id="81384993"/>
<reference evidence="3" key="1">
    <citation type="submission" date="2022-11" db="EMBL/GenBank/DDBJ databases">
        <authorList>
            <person name="Petersen C."/>
        </authorList>
    </citation>
    <scope>NUCLEOTIDE SEQUENCE</scope>
    <source>
        <strain evidence="3">IBT 23319</strain>
    </source>
</reference>
<feature type="region of interest" description="Disordered" evidence="1">
    <location>
        <begin position="935"/>
        <end position="988"/>
    </location>
</feature>
<evidence type="ECO:0000313" key="3">
    <source>
        <dbReference type="EMBL" id="KAJ5226902.1"/>
    </source>
</evidence>
<protein>
    <recommendedName>
        <fullName evidence="2">LsmAD domain-containing protein</fullName>
    </recommendedName>
</protein>
<sequence length="1090" mass="115800">MASTLNSTPAANSSGNAANSSQNSGRPSLRSSANSKADGRRQSGSPGDAGQRRSNSQKAWSQGTNPITQRSTHSSNGNMAQKQSGSPRPGQKESNTADNHAHDRLVFLFATFIGLPTTITTKNGDKFTGIFSSSTLEASDSSFLLKMVQRVSQENLPNSNGASNGTSSYLGAAPEHSMAFDVKDIADIAVPNVSPAEVSAKESNGASKFRTDADISGNLALRERTLQRWEPAEHEVDMSLDSSMGNTTGWDQFAANEKLFGAKTDYDESIYTTSLDRSSPAYRQQLASAAKIAAEIEGTSADNPHMREERGQVAPDTGDHDEEDKYSGVRREDKSFSPLVSGQPNKYTPPARRQAGATPAAATATANAATAANNTPPVSTAPVSAAHTQPAAKENVPADPTSTQSTASTSTEQKSISSKINTDTPATSVKQRTVPENATANVESEVLDQFRQFANTEKAKMQERRRNQATYDRTVKLNELMKFSKNFKLNTPVPKDLVPILAKDRTKQESIINRVSDDKTSPKITTPVTEQKTPTGRGGPTGGVPPVAPADRQSTFGRNRQVYAPTGPLGAGAGRFPQQPMQPGRPGAGMLSHRLADNLQQRKGAGMGPVPTPLPIQDARGPPTGPANEQHRITSPVKSQAPASAASSKFNVRAMEFKPNPAASTFTPGGTPSAVPAAPAAPTAPAAPASSAAAASPRPFSRNHSVSRAATPSAFFGAKKPLSVSERPSLENQFNPIKRSKKESRESSEKPYTFNGGIPPPYKTLPTWDYPEANQDKTFDQMFKHPGSIASVSPQGRSASNNPHLPQHPMSFHPGVPPTSGPPNAPHLHHGPHGPASGHMDDQHRMQISASSSQVYPSPRMQQGGMGYPSPMAPHAQIAFGQPMPGFYGAPQPGQLPRYQGGPQFINSAMGGAPMMQQPSNGPYMGVPQGMSPYNPQMPMYSPSPGHAYPQHAPPPQPHSGYPSPSRGAPMMMQQNSQSGQPPQPMMFMPAGQPGYGAQQPGHSEFFLRPIWVPLAYQPTLVPPGRGGYPQQQPQFSSSPHQPHHFPPNQHRAPSNGFNQVPQLPPQVANNASPNAATGSHSAEPAEEGK</sequence>
<dbReference type="RefSeq" id="XP_056499267.1">
    <property type="nucleotide sequence ID" value="XM_056645826.1"/>
</dbReference>
<feature type="compositionally biased region" description="Polar residues" evidence="1">
    <location>
        <begin position="522"/>
        <end position="532"/>
    </location>
</feature>
<evidence type="ECO:0000256" key="1">
    <source>
        <dbReference type="SAM" id="MobiDB-lite"/>
    </source>
</evidence>
<feature type="region of interest" description="Disordered" evidence="1">
    <location>
        <begin position="1"/>
        <end position="97"/>
    </location>
</feature>
<keyword evidence="4" id="KW-1185">Reference proteome</keyword>
<feature type="region of interest" description="Disordered" evidence="1">
    <location>
        <begin position="298"/>
        <end position="443"/>
    </location>
</feature>
<evidence type="ECO:0000259" key="2">
    <source>
        <dbReference type="SMART" id="SM01272"/>
    </source>
</evidence>
<dbReference type="OrthoDB" id="2275718at2759"/>
<feature type="compositionally biased region" description="Polar residues" evidence="1">
    <location>
        <begin position="1052"/>
        <end position="1081"/>
    </location>
</feature>
<reference evidence="3" key="2">
    <citation type="journal article" date="2023" name="IMA Fungus">
        <title>Comparative genomic study of the Penicillium genus elucidates a diverse pangenome and 15 lateral gene transfer events.</title>
        <authorList>
            <person name="Petersen C."/>
            <person name="Sorensen T."/>
            <person name="Nielsen M.R."/>
            <person name="Sondergaard T.E."/>
            <person name="Sorensen J.L."/>
            <person name="Fitzpatrick D.A."/>
            <person name="Frisvad J.C."/>
            <person name="Nielsen K.L."/>
        </authorList>
    </citation>
    <scope>NUCLEOTIDE SEQUENCE</scope>
    <source>
        <strain evidence="3">IBT 23319</strain>
    </source>
</reference>
<name>A0A9W9NVF4_PENCI</name>
<comment type="caution">
    <text evidence="3">The sequence shown here is derived from an EMBL/GenBank/DDBJ whole genome shotgun (WGS) entry which is preliminary data.</text>
</comment>
<dbReference type="InterPro" id="IPR009604">
    <property type="entry name" value="LsmAD_domain"/>
</dbReference>
<dbReference type="GO" id="GO:0003729">
    <property type="term" value="F:mRNA binding"/>
    <property type="evidence" value="ECO:0007669"/>
    <property type="project" value="TreeGrafter"/>
</dbReference>
<feature type="compositionally biased region" description="Low complexity" evidence="1">
    <location>
        <begin position="639"/>
        <end position="648"/>
    </location>
</feature>
<feature type="compositionally biased region" description="Pro residues" evidence="1">
    <location>
        <begin position="815"/>
        <end position="825"/>
    </location>
</feature>
<dbReference type="SMART" id="SM01272">
    <property type="entry name" value="LsmAD"/>
    <property type="match status" value="1"/>
</dbReference>
<organism evidence="3 4">
    <name type="scientific">Penicillium citrinum</name>
    <dbReference type="NCBI Taxonomy" id="5077"/>
    <lineage>
        <taxon>Eukaryota</taxon>
        <taxon>Fungi</taxon>
        <taxon>Dikarya</taxon>
        <taxon>Ascomycota</taxon>
        <taxon>Pezizomycotina</taxon>
        <taxon>Eurotiomycetes</taxon>
        <taxon>Eurotiomycetidae</taxon>
        <taxon>Eurotiales</taxon>
        <taxon>Aspergillaceae</taxon>
        <taxon>Penicillium</taxon>
    </lineage>
</organism>
<feature type="compositionally biased region" description="Low complexity" evidence="1">
    <location>
        <begin position="1"/>
        <end position="24"/>
    </location>
</feature>
<feature type="compositionally biased region" description="Basic and acidic residues" evidence="1">
    <location>
        <begin position="323"/>
        <end position="335"/>
    </location>
</feature>
<feature type="compositionally biased region" description="Low complexity" evidence="1">
    <location>
        <begin position="672"/>
        <end position="697"/>
    </location>
</feature>
<dbReference type="Proteomes" id="UP001147733">
    <property type="component" value="Unassembled WGS sequence"/>
</dbReference>
<proteinExistence type="predicted"/>
<feature type="region of interest" description="Disordered" evidence="1">
    <location>
        <begin position="787"/>
        <end position="869"/>
    </location>
</feature>
<evidence type="ECO:0000313" key="4">
    <source>
        <dbReference type="Proteomes" id="UP001147733"/>
    </source>
</evidence>
<feature type="compositionally biased region" description="Polar residues" evidence="1">
    <location>
        <begin position="846"/>
        <end position="856"/>
    </location>
</feature>
<feature type="compositionally biased region" description="Low complexity" evidence="1">
    <location>
        <begin position="348"/>
        <end position="382"/>
    </location>
</feature>
<feature type="compositionally biased region" description="Polar residues" evidence="1">
    <location>
        <begin position="52"/>
        <end position="97"/>
    </location>
</feature>
<feature type="compositionally biased region" description="Low complexity" evidence="1">
    <location>
        <begin position="401"/>
        <end position="415"/>
    </location>
</feature>
<feature type="compositionally biased region" description="Low complexity" evidence="1">
    <location>
        <begin position="1029"/>
        <end position="1051"/>
    </location>
</feature>
<feature type="compositionally biased region" description="Polar residues" evidence="1">
    <location>
        <begin position="416"/>
        <end position="442"/>
    </location>
</feature>
<dbReference type="GO" id="GO:0010494">
    <property type="term" value="C:cytoplasmic stress granule"/>
    <property type="evidence" value="ECO:0007669"/>
    <property type="project" value="TreeGrafter"/>
</dbReference>
<feature type="compositionally biased region" description="Low complexity" evidence="1">
    <location>
        <begin position="959"/>
        <end position="988"/>
    </location>
</feature>
<feature type="compositionally biased region" description="Polar residues" evidence="1">
    <location>
        <begin position="790"/>
        <end position="804"/>
    </location>
</feature>
<feature type="region of interest" description="Disordered" evidence="1">
    <location>
        <begin position="1023"/>
        <end position="1090"/>
    </location>
</feature>
<dbReference type="Pfam" id="PF14438">
    <property type="entry name" value="SM-ATX"/>
    <property type="match status" value="1"/>
</dbReference>
<gene>
    <name evidence="3" type="ORF">N7469_006908</name>
</gene>
<feature type="domain" description="LsmAD" evidence="2">
    <location>
        <begin position="260"/>
        <end position="332"/>
    </location>
</feature>
<dbReference type="Pfam" id="PF06741">
    <property type="entry name" value="LsmAD"/>
    <property type="match status" value="1"/>
</dbReference>
<dbReference type="InterPro" id="IPR025852">
    <property type="entry name" value="SM_dom_ATX"/>
</dbReference>
<feature type="region of interest" description="Disordered" evidence="1">
    <location>
        <begin position="726"/>
        <end position="760"/>
    </location>
</feature>